<dbReference type="OrthoDB" id="4770059at2759"/>
<dbReference type="GeneID" id="70185736"/>
<evidence type="ECO:0000256" key="2">
    <source>
        <dbReference type="SAM" id="Phobius"/>
    </source>
</evidence>
<dbReference type="EMBL" id="JAGTJQ010000001">
    <property type="protein sequence ID" value="KAH7039918.1"/>
    <property type="molecule type" value="Genomic_DNA"/>
</dbReference>
<keyword evidence="2" id="KW-0472">Membrane</keyword>
<dbReference type="AlphaFoldDB" id="A0A9P8YH97"/>
<protein>
    <submittedName>
        <fullName evidence="3">Uncharacterized protein</fullName>
    </submittedName>
</protein>
<accession>A0A9P8YH97</accession>
<feature type="compositionally biased region" description="Basic and acidic residues" evidence="1">
    <location>
        <begin position="393"/>
        <end position="402"/>
    </location>
</feature>
<organism evidence="3 4">
    <name type="scientific">Microdochium trichocladiopsis</name>
    <dbReference type="NCBI Taxonomy" id="1682393"/>
    <lineage>
        <taxon>Eukaryota</taxon>
        <taxon>Fungi</taxon>
        <taxon>Dikarya</taxon>
        <taxon>Ascomycota</taxon>
        <taxon>Pezizomycotina</taxon>
        <taxon>Sordariomycetes</taxon>
        <taxon>Xylariomycetidae</taxon>
        <taxon>Xylariales</taxon>
        <taxon>Microdochiaceae</taxon>
        <taxon>Microdochium</taxon>
    </lineage>
</organism>
<comment type="caution">
    <text evidence="3">The sequence shown here is derived from an EMBL/GenBank/DDBJ whole genome shotgun (WGS) entry which is preliminary data.</text>
</comment>
<feature type="compositionally biased region" description="Pro residues" evidence="1">
    <location>
        <begin position="226"/>
        <end position="236"/>
    </location>
</feature>
<evidence type="ECO:0000256" key="1">
    <source>
        <dbReference type="SAM" id="MobiDB-lite"/>
    </source>
</evidence>
<evidence type="ECO:0000313" key="4">
    <source>
        <dbReference type="Proteomes" id="UP000756346"/>
    </source>
</evidence>
<feature type="compositionally biased region" description="Pro residues" evidence="1">
    <location>
        <begin position="187"/>
        <end position="199"/>
    </location>
</feature>
<dbReference type="Proteomes" id="UP000756346">
    <property type="component" value="Unassembled WGS sequence"/>
</dbReference>
<keyword evidence="2" id="KW-0812">Transmembrane</keyword>
<dbReference type="RefSeq" id="XP_046017973.1">
    <property type="nucleotide sequence ID" value="XM_046156190.1"/>
</dbReference>
<feature type="compositionally biased region" description="Polar residues" evidence="1">
    <location>
        <begin position="246"/>
        <end position="284"/>
    </location>
</feature>
<reference evidence="3" key="1">
    <citation type="journal article" date="2021" name="Nat. Commun.">
        <title>Genetic determinants of endophytism in the Arabidopsis root mycobiome.</title>
        <authorList>
            <person name="Mesny F."/>
            <person name="Miyauchi S."/>
            <person name="Thiergart T."/>
            <person name="Pickel B."/>
            <person name="Atanasova L."/>
            <person name="Karlsson M."/>
            <person name="Huettel B."/>
            <person name="Barry K.W."/>
            <person name="Haridas S."/>
            <person name="Chen C."/>
            <person name="Bauer D."/>
            <person name="Andreopoulos W."/>
            <person name="Pangilinan J."/>
            <person name="LaButti K."/>
            <person name="Riley R."/>
            <person name="Lipzen A."/>
            <person name="Clum A."/>
            <person name="Drula E."/>
            <person name="Henrissat B."/>
            <person name="Kohler A."/>
            <person name="Grigoriev I.V."/>
            <person name="Martin F.M."/>
            <person name="Hacquard S."/>
        </authorList>
    </citation>
    <scope>NUCLEOTIDE SEQUENCE</scope>
    <source>
        <strain evidence="3">MPI-CAGE-CH-0230</strain>
    </source>
</reference>
<evidence type="ECO:0000313" key="3">
    <source>
        <dbReference type="EMBL" id="KAH7039918.1"/>
    </source>
</evidence>
<feature type="region of interest" description="Disordered" evidence="1">
    <location>
        <begin position="161"/>
        <end position="204"/>
    </location>
</feature>
<name>A0A9P8YH97_9PEZI</name>
<gene>
    <name evidence="3" type="ORF">B0I36DRAFT_343743</name>
</gene>
<proteinExistence type="predicted"/>
<feature type="compositionally biased region" description="Low complexity" evidence="1">
    <location>
        <begin position="161"/>
        <end position="186"/>
    </location>
</feature>
<feature type="transmembrane region" description="Helical" evidence="2">
    <location>
        <begin position="306"/>
        <end position="328"/>
    </location>
</feature>
<feature type="region of interest" description="Disordered" evidence="1">
    <location>
        <begin position="392"/>
        <end position="414"/>
    </location>
</feature>
<sequence length="414" mass="43265">MALASITAPLAALTTIFQPPCETSWFITTTKVPSQDPPFPTAGPVTCDPPQWAANLEDPGFQYYSPAICPSGFAVGPKCEVRNPRTNEGFPPIAAGETAVYCVPSGFTCTSDTTDFRGGVWGVAGNTNGPPNRILVTVAPAMQIRWRDVDLDFLQTHPLTPGLLPLTPAEPEPTSTIAEPTTAAQVTPPPPPPPTPPGQVPTITLGSTQLERTDSVIILTSTAAPENPPVSSPQPQPSTVLQPSSRSTTNQGVTQSTSTKPQISNGGTALTSNSQATSISTGSSLPDGGSMPAGEGGGRWDWRTGIIAMVLSALLVTIGVVAFGCILLRRNKPNDPWSKFLRSPPGILLAKWWDLLAASTLGSCSPGWQVPGWSMGQAALGCCSTSSAVANEEPFKERDGPRARNVYDTNGGRA</sequence>
<keyword evidence="4" id="KW-1185">Reference proteome</keyword>
<keyword evidence="2" id="KW-1133">Transmembrane helix</keyword>
<feature type="region of interest" description="Disordered" evidence="1">
    <location>
        <begin position="223"/>
        <end position="297"/>
    </location>
</feature>